<keyword evidence="3" id="KW-1185">Reference proteome</keyword>
<dbReference type="Gene3D" id="3.90.180.10">
    <property type="entry name" value="Medium-chain alcohol dehydrogenases, catalytic domain"/>
    <property type="match status" value="1"/>
</dbReference>
<dbReference type="InterPro" id="IPR013154">
    <property type="entry name" value="ADH-like_N"/>
</dbReference>
<feature type="domain" description="Enoyl reductase (ER)" evidence="1">
    <location>
        <begin position="18"/>
        <end position="333"/>
    </location>
</feature>
<evidence type="ECO:0000259" key="1">
    <source>
        <dbReference type="SMART" id="SM00829"/>
    </source>
</evidence>
<name>A0ABR0T6Y2_AURPU</name>
<reference evidence="2 3" key="1">
    <citation type="submission" date="2023-11" db="EMBL/GenBank/DDBJ databases">
        <title>Draft genome sequence and annotation of the polyextremotolerant black yeast-like fungus Aureobasidium pullulans NRRL 62042.</title>
        <authorList>
            <person name="Dielentheis-Frenken M.R.E."/>
            <person name="Wibberg D."/>
            <person name="Blank L.M."/>
            <person name="Tiso T."/>
        </authorList>
    </citation>
    <scope>NUCLEOTIDE SEQUENCE [LARGE SCALE GENOMIC DNA]</scope>
    <source>
        <strain evidence="2 3">NRRL 62042</strain>
    </source>
</reference>
<dbReference type="InterPro" id="IPR011032">
    <property type="entry name" value="GroES-like_sf"/>
</dbReference>
<sequence>MSAPQQMRAWQYTNNRGGVAKKLRLESNVKVPKPSGPKEMLVKVLTISLNPVDHKPAETLLYHFTFSKPTTPGADFVGEVVQIPPGCSFQKGDRVFGTAKNAFAGGMLAEYAIADTDRVVLLGDITPEEGAAIPIAGLTAYQSILPRVKPKSRIFINGGSGGTGTFGIQIAIAAGHTVTVSCSGRNAEVCRSLGAEVIDYTQSTLFQDLKAASIQRKFDLVVDNIYTTPELFWKAHEYTTKDALYVLTPFTPTSPSFMKHFLPMKLLPRFLGGGQRKLINFFSQPDLDQLTQMRDWIADKQIKVVFDCALPFEQAKQAFERIATGRTVGKIIVKVAETRSGEKDRDSVRSLDT</sequence>
<dbReference type="PANTHER" id="PTHR11695:SF294">
    <property type="entry name" value="RETICULON-4-INTERACTING PROTEIN 1, MITOCHONDRIAL"/>
    <property type="match status" value="1"/>
</dbReference>
<proteinExistence type="predicted"/>
<protein>
    <recommendedName>
        <fullName evidence="1">Enoyl reductase (ER) domain-containing protein</fullName>
    </recommendedName>
</protein>
<dbReference type="InterPro" id="IPR050700">
    <property type="entry name" value="YIM1/Zinc_Alcohol_DH_Fams"/>
</dbReference>
<dbReference type="SMART" id="SM00829">
    <property type="entry name" value="PKS_ER"/>
    <property type="match status" value="1"/>
</dbReference>
<dbReference type="Pfam" id="PF13602">
    <property type="entry name" value="ADH_zinc_N_2"/>
    <property type="match status" value="1"/>
</dbReference>
<dbReference type="Proteomes" id="UP001341245">
    <property type="component" value="Unassembled WGS sequence"/>
</dbReference>
<evidence type="ECO:0000313" key="2">
    <source>
        <dbReference type="EMBL" id="KAK6000119.1"/>
    </source>
</evidence>
<organism evidence="2 3">
    <name type="scientific">Aureobasidium pullulans</name>
    <name type="common">Black yeast</name>
    <name type="synonym">Pullularia pullulans</name>
    <dbReference type="NCBI Taxonomy" id="5580"/>
    <lineage>
        <taxon>Eukaryota</taxon>
        <taxon>Fungi</taxon>
        <taxon>Dikarya</taxon>
        <taxon>Ascomycota</taxon>
        <taxon>Pezizomycotina</taxon>
        <taxon>Dothideomycetes</taxon>
        <taxon>Dothideomycetidae</taxon>
        <taxon>Dothideales</taxon>
        <taxon>Saccotheciaceae</taxon>
        <taxon>Aureobasidium</taxon>
    </lineage>
</organism>
<dbReference type="Pfam" id="PF08240">
    <property type="entry name" value="ADH_N"/>
    <property type="match status" value="1"/>
</dbReference>
<dbReference type="InterPro" id="IPR036291">
    <property type="entry name" value="NAD(P)-bd_dom_sf"/>
</dbReference>
<dbReference type="InterPro" id="IPR020843">
    <property type="entry name" value="ER"/>
</dbReference>
<dbReference type="SUPFAM" id="SSF51735">
    <property type="entry name" value="NAD(P)-binding Rossmann-fold domains"/>
    <property type="match status" value="1"/>
</dbReference>
<dbReference type="Gene3D" id="3.40.50.720">
    <property type="entry name" value="NAD(P)-binding Rossmann-like Domain"/>
    <property type="match status" value="1"/>
</dbReference>
<dbReference type="PANTHER" id="PTHR11695">
    <property type="entry name" value="ALCOHOL DEHYDROGENASE RELATED"/>
    <property type="match status" value="1"/>
</dbReference>
<dbReference type="SUPFAM" id="SSF50129">
    <property type="entry name" value="GroES-like"/>
    <property type="match status" value="1"/>
</dbReference>
<accession>A0ABR0T6Y2</accession>
<dbReference type="EMBL" id="JASGXD010000019">
    <property type="protein sequence ID" value="KAK6000119.1"/>
    <property type="molecule type" value="Genomic_DNA"/>
</dbReference>
<comment type="caution">
    <text evidence="2">The sequence shown here is derived from an EMBL/GenBank/DDBJ whole genome shotgun (WGS) entry which is preliminary data.</text>
</comment>
<gene>
    <name evidence="2" type="ORF">QM012_004107</name>
</gene>
<evidence type="ECO:0000313" key="3">
    <source>
        <dbReference type="Proteomes" id="UP001341245"/>
    </source>
</evidence>
<dbReference type="CDD" id="cd08267">
    <property type="entry name" value="MDR1"/>
    <property type="match status" value="1"/>
</dbReference>